<reference evidence="8 9" key="1">
    <citation type="submission" date="2024-08" db="EMBL/GenBank/DDBJ databases">
        <authorList>
            <person name="Ishaq N."/>
        </authorList>
    </citation>
    <scope>NUCLEOTIDE SEQUENCE [LARGE SCALE GENOMIC DNA]</scope>
    <source>
        <strain evidence="8 9">DSM 18651</strain>
    </source>
</reference>
<dbReference type="InterPro" id="IPR036770">
    <property type="entry name" value="Ankyrin_rpt-contain_sf"/>
</dbReference>
<comment type="caution">
    <text evidence="8">The sequence shown here is derived from an EMBL/GenBank/DDBJ whole genome shotgun (WGS) entry which is preliminary data.</text>
</comment>
<organism evidence="8 9">
    <name type="scientific">Microbulbifer epialgicus</name>
    <dbReference type="NCBI Taxonomy" id="393907"/>
    <lineage>
        <taxon>Bacteria</taxon>
        <taxon>Pseudomonadati</taxon>
        <taxon>Pseudomonadota</taxon>
        <taxon>Gammaproteobacteria</taxon>
        <taxon>Cellvibrionales</taxon>
        <taxon>Microbulbiferaceae</taxon>
        <taxon>Microbulbifer</taxon>
    </lineage>
</organism>
<dbReference type="Pfam" id="PF00580">
    <property type="entry name" value="UvrD-helicase"/>
    <property type="match status" value="1"/>
</dbReference>
<evidence type="ECO:0000256" key="1">
    <source>
        <dbReference type="ARBA" id="ARBA00022741"/>
    </source>
</evidence>
<keyword evidence="4" id="KW-0067">ATP-binding</keyword>
<dbReference type="Gene3D" id="3.40.50.300">
    <property type="entry name" value="P-loop containing nucleotide triphosphate hydrolases"/>
    <property type="match status" value="2"/>
</dbReference>
<dbReference type="PANTHER" id="PTHR21529">
    <property type="entry name" value="MAMMARY TURMOR VIRUS RECEPTOR HOMOLOG 1, 2 MTVR1, 2"/>
    <property type="match status" value="1"/>
</dbReference>
<dbReference type="PROSITE" id="PS50088">
    <property type="entry name" value="ANK_REPEAT"/>
    <property type="match status" value="1"/>
</dbReference>
<keyword evidence="1" id="KW-0547">Nucleotide-binding</keyword>
<keyword evidence="2" id="KW-0378">Hydrolase</keyword>
<feature type="repeat" description="ANK" evidence="5">
    <location>
        <begin position="711"/>
        <end position="743"/>
    </location>
</feature>
<evidence type="ECO:0000256" key="5">
    <source>
        <dbReference type="PROSITE-ProRule" id="PRU00023"/>
    </source>
</evidence>
<dbReference type="PROSITE" id="PS50297">
    <property type="entry name" value="ANK_REP_REGION"/>
    <property type="match status" value="1"/>
</dbReference>
<dbReference type="InterPro" id="IPR002110">
    <property type="entry name" value="Ankyrin_rpt"/>
</dbReference>
<keyword evidence="5" id="KW-0040">ANK repeat</keyword>
<dbReference type="Pfam" id="PF00023">
    <property type="entry name" value="Ank"/>
    <property type="match status" value="1"/>
</dbReference>
<keyword evidence="3" id="KW-0347">Helicase</keyword>
<dbReference type="EMBL" id="JBGMEK010000014">
    <property type="protein sequence ID" value="MFA0811006.1"/>
    <property type="molecule type" value="Genomic_DNA"/>
</dbReference>
<keyword evidence="9" id="KW-1185">Reference proteome</keyword>
<evidence type="ECO:0000256" key="2">
    <source>
        <dbReference type="ARBA" id="ARBA00022801"/>
    </source>
</evidence>
<gene>
    <name evidence="8" type="ORF">ACCI49_08735</name>
</gene>
<dbReference type="InterPro" id="IPR039904">
    <property type="entry name" value="TRANK1"/>
</dbReference>
<keyword evidence="6" id="KW-0175">Coiled coil</keyword>
<evidence type="ECO:0000256" key="3">
    <source>
        <dbReference type="ARBA" id="ARBA00022806"/>
    </source>
</evidence>
<proteinExistence type="predicted"/>
<dbReference type="PANTHER" id="PTHR21529:SF4">
    <property type="entry name" value="TPR AND ANKYRIN REPEAT-CONTAINING PROTEIN 1"/>
    <property type="match status" value="1"/>
</dbReference>
<evidence type="ECO:0000256" key="6">
    <source>
        <dbReference type="SAM" id="Coils"/>
    </source>
</evidence>
<evidence type="ECO:0000259" key="7">
    <source>
        <dbReference type="Pfam" id="PF00580"/>
    </source>
</evidence>
<dbReference type="Proteomes" id="UP001569428">
    <property type="component" value="Unassembled WGS sequence"/>
</dbReference>
<dbReference type="SUPFAM" id="SSF48403">
    <property type="entry name" value="Ankyrin repeat"/>
    <property type="match status" value="1"/>
</dbReference>
<dbReference type="Gene3D" id="1.25.40.20">
    <property type="entry name" value="Ankyrin repeat-containing domain"/>
    <property type="match status" value="1"/>
</dbReference>
<evidence type="ECO:0000313" key="8">
    <source>
        <dbReference type="EMBL" id="MFA0811006.1"/>
    </source>
</evidence>
<dbReference type="InterPro" id="IPR014016">
    <property type="entry name" value="UvrD-like_ATP-bd"/>
</dbReference>
<feature type="coiled-coil region" evidence="6">
    <location>
        <begin position="577"/>
        <end position="604"/>
    </location>
</feature>
<accession>A0ABV4NY35</accession>
<evidence type="ECO:0000256" key="4">
    <source>
        <dbReference type="ARBA" id="ARBA00022840"/>
    </source>
</evidence>
<protein>
    <submittedName>
        <fullName evidence="8">UvrD-helicase domain-containing protein</fullName>
    </submittedName>
</protein>
<dbReference type="InterPro" id="IPR027417">
    <property type="entry name" value="P-loop_NTPase"/>
</dbReference>
<dbReference type="RefSeq" id="WP_371838575.1">
    <property type="nucleotide sequence ID" value="NZ_JBGMEK010000014.1"/>
</dbReference>
<sequence length="971" mass="111913">MNILLYDNLNPATIKGFPKVKDALANNNFRQADVRKIGNNLYRARLNKNDRLLFSLYSHSDQPYCLILEHLPNHAYEKSRFLKRGTEIDEDKIPVINSPEEITIEPITYLNSNSERFNLLDKIISFDDDQRAVYNLPAPLVVVGSAGSGKTALTLEKMKQASGDILYVSLSPFLVQNARNLYYANQYSNDEQNIDFLSFREFLESIRVPKGREITLKAFGDWFSRHKGNSKLKDPHKLFEEFRGVLTGSFTESAWLSREDYFALGVKQSIFAEDERAEVYALFEKYLAFLRQENYYDTNILSHSYLEKFGATYDFVVIDEVQDLTNIQLFLLLKSLRTAGQFILCGDSNQIVHPNFFSWSKIKSLFFKQQALTGSGELVRVLQSNYRNSPVITEVANRILKLKHARFGSIDKESNYLVNSVGEHKGGLQLLKDSKTVLQDLDSKTALSTQFAVLVMHPDQKSDARKCFNTPLVFSIQEAKGLEYTNIILYNFISGEEKPFKNIADGVDANALDKDQLNYARAKNKHDKSLEVFKFYINALYVAITRAVNNLYIVERNQKHPIIQLLNLERFSGELQVDQQKSSLDEWQKEARKLELQGKEEQAQAIRDQILQQKPVPWPVLDRQVFNELCEEVSQRKNKKKQILALEYSWLYYHRPMLNTLIKQGVKAASQPEKKSLQQIYRKHFMPYDLKNPNAVLRDTERYGVDHQTIFNLTPLMVAARLGNDGLVDALIERGANLDSYGSNGLNALQMAIEAALLDEKYARNKLPAIYEKLEPDSLSIQVQGRLIKLDKKLMGFFVLNLMFALFYRRLSEAVTRHEAFTAKTLAEVVQSLPDRILPERRKRQSYISSILSGNEVDRTSPYNRQLFKRIKRGHYIINPDIQLRVNNEWIPVHDRLQLNDLGFVPALLKLGPDKVRYYRSLRGDNFADQIDHYQEKSLLQFQHQITQLLPDELDIQATIDTDTTVCLEDA</sequence>
<name>A0ABV4NY35_9GAMM</name>
<evidence type="ECO:0000313" key="9">
    <source>
        <dbReference type="Proteomes" id="UP001569428"/>
    </source>
</evidence>
<dbReference type="SUPFAM" id="SSF52540">
    <property type="entry name" value="P-loop containing nucleoside triphosphate hydrolases"/>
    <property type="match status" value="1"/>
</dbReference>
<feature type="domain" description="UvrD-like helicase ATP-binding" evidence="7">
    <location>
        <begin position="271"/>
        <end position="352"/>
    </location>
</feature>